<accession>A0A8J3EL84</accession>
<dbReference type="CDD" id="cd04301">
    <property type="entry name" value="NAT_SF"/>
    <property type="match status" value="1"/>
</dbReference>
<dbReference type="Pfam" id="PF24553">
    <property type="entry name" value="Rv0428c_C"/>
    <property type="match status" value="1"/>
</dbReference>
<evidence type="ECO:0000313" key="4">
    <source>
        <dbReference type="EMBL" id="GGH78399.1"/>
    </source>
</evidence>
<dbReference type="AlphaFoldDB" id="A0A8J3EL84"/>
<keyword evidence="5" id="KW-1185">Reference proteome</keyword>
<dbReference type="SUPFAM" id="SSF55729">
    <property type="entry name" value="Acyl-CoA N-acyltransferases (Nat)"/>
    <property type="match status" value="1"/>
</dbReference>
<dbReference type="RefSeq" id="WP_229745428.1">
    <property type="nucleotide sequence ID" value="NZ_BMFV01000006.1"/>
</dbReference>
<dbReference type="EMBL" id="BMFV01000006">
    <property type="protein sequence ID" value="GGH78399.1"/>
    <property type="molecule type" value="Genomic_DNA"/>
</dbReference>
<dbReference type="InterPro" id="IPR056935">
    <property type="entry name" value="Rv0428c-like_C"/>
</dbReference>
<evidence type="ECO:0000259" key="3">
    <source>
        <dbReference type="PROSITE" id="PS51186"/>
    </source>
</evidence>
<protein>
    <submittedName>
        <fullName evidence="4">Acetyltransferase, GNAT family protein</fullName>
    </submittedName>
</protein>
<dbReference type="PROSITE" id="PS51186">
    <property type="entry name" value="GNAT"/>
    <property type="match status" value="1"/>
</dbReference>
<evidence type="ECO:0000313" key="5">
    <source>
        <dbReference type="Proteomes" id="UP000656813"/>
    </source>
</evidence>
<evidence type="ECO:0000256" key="1">
    <source>
        <dbReference type="ARBA" id="ARBA00022679"/>
    </source>
</evidence>
<dbReference type="Gene3D" id="3.40.630.30">
    <property type="match status" value="1"/>
</dbReference>
<dbReference type="GO" id="GO:0016747">
    <property type="term" value="F:acyltransferase activity, transferring groups other than amino-acyl groups"/>
    <property type="evidence" value="ECO:0007669"/>
    <property type="project" value="InterPro"/>
</dbReference>
<name>A0A8J3EL84_9BACL</name>
<keyword evidence="2" id="KW-0012">Acyltransferase</keyword>
<dbReference type="Proteomes" id="UP000656813">
    <property type="component" value="Unassembled WGS sequence"/>
</dbReference>
<keyword evidence="1" id="KW-0808">Transferase</keyword>
<dbReference type="InterPro" id="IPR016181">
    <property type="entry name" value="Acyl_CoA_acyltransferase"/>
</dbReference>
<organism evidence="4 5">
    <name type="scientific">Pullulanibacillus pueri</name>
    <dbReference type="NCBI Taxonomy" id="1437324"/>
    <lineage>
        <taxon>Bacteria</taxon>
        <taxon>Bacillati</taxon>
        <taxon>Bacillota</taxon>
        <taxon>Bacilli</taxon>
        <taxon>Bacillales</taxon>
        <taxon>Sporolactobacillaceae</taxon>
        <taxon>Pullulanibacillus</taxon>
    </lineage>
</organism>
<dbReference type="InterPro" id="IPR050680">
    <property type="entry name" value="YpeA/RimI_acetyltransf"/>
</dbReference>
<comment type="caution">
    <text evidence="4">The sequence shown here is derived from an EMBL/GenBank/DDBJ whole genome shotgun (WGS) entry which is preliminary data.</text>
</comment>
<dbReference type="InterPro" id="IPR000182">
    <property type="entry name" value="GNAT_dom"/>
</dbReference>
<feature type="domain" description="N-acetyltransferase" evidence="3">
    <location>
        <begin position="124"/>
        <end position="255"/>
    </location>
</feature>
<sequence>MVLTQVDSAYIKKIEALSANALPALQTTLYDGWILRFSNGYTKRANSIHPLYLSTEDVQHKIDHCEHIYRQKKLNTVYKMTSAVSPPELDVLLENQGYEKSGQTSLQILPLQQLKLASDRLQINVFETFNEAWFNAFCLLNHVELSAQATLKKMLENLVPETCFLLSYHKDEVTACGLGVLEEDYLGLFDIVTHEAHRRKGYAQSLILQLLNWGKAKGAHTAYLQVVLENLPAIRLYSQLGFTEAYQYWYRIKKT</sequence>
<dbReference type="PANTHER" id="PTHR43420">
    <property type="entry name" value="ACETYLTRANSFERASE"/>
    <property type="match status" value="1"/>
</dbReference>
<reference evidence="4" key="1">
    <citation type="journal article" date="2014" name="Int. J. Syst. Evol. Microbiol.">
        <title>Complete genome sequence of Corynebacterium casei LMG S-19264T (=DSM 44701T), isolated from a smear-ripened cheese.</title>
        <authorList>
            <consortium name="US DOE Joint Genome Institute (JGI-PGF)"/>
            <person name="Walter F."/>
            <person name="Albersmeier A."/>
            <person name="Kalinowski J."/>
            <person name="Ruckert C."/>
        </authorList>
    </citation>
    <scope>NUCLEOTIDE SEQUENCE</scope>
    <source>
        <strain evidence="4">CGMCC 1.12777</strain>
    </source>
</reference>
<proteinExistence type="predicted"/>
<evidence type="ECO:0000256" key="2">
    <source>
        <dbReference type="ARBA" id="ARBA00023315"/>
    </source>
</evidence>
<reference evidence="4" key="2">
    <citation type="submission" date="2020-09" db="EMBL/GenBank/DDBJ databases">
        <authorList>
            <person name="Sun Q."/>
            <person name="Zhou Y."/>
        </authorList>
    </citation>
    <scope>NUCLEOTIDE SEQUENCE</scope>
    <source>
        <strain evidence="4">CGMCC 1.12777</strain>
    </source>
</reference>
<gene>
    <name evidence="4" type="ORF">GCM10007096_11760</name>
</gene>
<dbReference type="PANTHER" id="PTHR43420:SF44">
    <property type="entry name" value="ACETYLTRANSFERASE YPEA"/>
    <property type="match status" value="1"/>
</dbReference>